<reference evidence="2" key="1">
    <citation type="journal article" date="2019" name="Int. J. Syst. Evol. Microbiol.">
        <title>The Global Catalogue of Microorganisms (GCM) 10K type strain sequencing project: providing services to taxonomists for standard genome sequencing and annotation.</title>
        <authorList>
            <consortium name="The Broad Institute Genomics Platform"/>
            <consortium name="The Broad Institute Genome Sequencing Center for Infectious Disease"/>
            <person name="Wu L."/>
            <person name="Ma J."/>
        </authorList>
    </citation>
    <scope>NUCLEOTIDE SEQUENCE [LARGE SCALE GENOMIC DNA]</scope>
    <source>
        <strain evidence="2">JCM 14560</strain>
    </source>
</reference>
<name>A0ABP4KBN9_9ACTN</name>
<keyword evidence="2" id="KW-1185">Reference proteome</keyword>
<dbReference type="EMBL" id="BAAANT010000077">
    <property type="protein sequence ID" value="GAA1500862.1"/>
    <property type="molecule type" value="Genomic_DNA"/>
</dbReference>
<evidence type="ECO:0000313" key="2">
    <source>
        <dbReference type="Proteomes" id="UP001422759"/>
    </source>
</evidence>
<comment type="caution">
    <text evidence="1">The sequence shown here is derived from an EMBL/GenBank/DDBJ whole genome shotgun (WGS) entry which is preliminary data.</text>
</comment>
<proteinExistence type="predicted"/>
<evidence type="ECO:0000313" key="1">
    <source>
        <dbReference type="EMBL" id="GAA1500862.1"/>
    </source>
</evidence>
<organism evidence="1 2">
    <name type="scientific">Kitasatospora kazusensis</name>
    <dbReference type="NCBI Taxonomy" id="407974"/>
    <lineage>
        <taxon>Bacteria</taxon>
        <taxon>Bacillati</taxon>
        <taxon>Actinomycetota</taxon>
        <taxon>Actinomycetes</taxon>
        <taxon>Kitasatosporales</taxon>
        <taxon>Streptomycetaceae</taxon>
        <taxon>Kitasatospora</taxon>
    </lineage>
</organism>
<sequence length="119" mass="11931">MSLALRGVLQLGTGTDLDAVPRRDVDRVAGLRVACGSGVAGLGPAATCGRRLSSAVLDEADSPGVAAEASAVIGLTTTHTAAQLAPADLCVTGLRAAAQQLADLGVLLTSPGMRRTRRL</sequence>
<protein>
    <submittedName>
        <fullName evidence="1">Uncharacterized protein</fullName>
    </submittedName>
</protein>
<dbReference type="Proteomes" id="UP001422759">
    <property type="component" value="Unassembled WGS sequence"/>
</dbReference>
<accession>A0ABP4KBN9</accession>
<gene>
    <name evidence="1" type="ORF">GCM10009760_63070</name>
</gene>